<name>A0A1I4N2R9_9FIRM</name>
<sequence length="43" mass="5096">MNLDDAIKHAEEQGENERDCHCAAEHRQLAEWLKDYKRLLEVS</sequence>
<dbReference type="EMBL" id="FOTS01000040">
    <property type="protein sequence ID" value="SFM09607.1"/>
    <property type="molecule type" value="Genomic_DNA"/>
</dbReference>
<keyword evidence="2" id="KW-1185">Reference proteome</keyword>
<evidence type="ECO:0000313" key="2">
    <source>
        <dbReference type="Proteomes" id="UP000199520"/>
    </source>
</evidence>
<dbReference type="AlphaFoldDB" id="A0A1I4N2R9"/>
<reference evidence="2" key="1">
    <citation type="submission" date="2016-10" db="EMBL/GenBank/DDBJ databases">
        <authorList>
            <person name="Varghese N."/>
            <person name="Submissions S."/>
        </authorList>
    </citation>
    <scope>NUCLEOTIDE SEQUENCE [LARGE SCALE GENOMIC DNA]</scope>
    <source>
        <strain evidence="2">DSM 13327</strain>
    </source>
</reference>
<proteinExistence type="predicted"/>
<protein>
    <submittedName>
        <fullName evidence="1">Uncharacterized protein</fullName>
    </submittedName>
</protein>
<gene>
    <name evidence="1" type="ORF">SAMN04490355_104052</name>
</gene>
<dbReference type="Proteomes" id="UP000199520">
    <property type="component" value="Unassembled WGS sequence"/>
</dbReference>
<evidence type="ECO:0000313" key="1">
    <source>
        <dbReference type="EMBL" id="SFM09607.1"/>
    </source>
</evidence>
<organism evidence="1 2">
    <name type="scientific">Pelosinus propionicus DSM 13327</name>
    <dbReference type="NCBI Taxonomy" id="1123291"/>
    <lineage>
        <taxon>Bacteria</taxon>
        <taxon>Bacillati</taxon>
        <taxon>Bacillota</taxon>
        <taxon>Negativicutes</taxon>
        <taxon>Selenomonadales</taxon>
        <taxon>Sporomusaceae</taxon>
        <taxon>Pelosinus</taxon>
    </lineage>
</organism>
<accession>A0A1I4N2R9</accession>